<dbReference type="AlphaFoldDB" id="A0A4C1ZVT7"/>
<protein>
    <submittedName>
        <fullName evidence="1">Uncharacterized protein</fullName>
    </submittedName>
</protein>
<comment type="caution">
    <text evidence="1">The sequence shown here is derived from an EMBL/GenBank/DDBJ whole genome shotgun (WGS) entry which is preliminary data.</text>
</comment>
<keyword evidence="2" id="KW-1185">Reference proteome</keyword>
<organism evidence="1 2">
    <name type="scientific">Eumeta variegata</name>
    <name type="common">Bagworm moth</name>
    <name type="synonym">Eumeta japonica</name>
    <dbReference type="NCBI Taxonomy" id="151549"/>
    <lineage>
        <taxon>Eukaryota</taxon>
        <taxon>Metazoa</taxon>
        <taxon>Ecdysozoa</taxon>
        <taxon>Arthropoda</taxon>
        <taxon>Hexapoda</taxon>
        <taxon>Insecta</taxon>
        <taxon>Pterygota</taxon>
        <taxon>Neoptera</taxon>
        <taxon>Endopterygota</taxon>
        <taxon>Lepidoptera</taxon>
        <taxon>Glossata</taxon>
        <taxon>Ditrysia</taxon>
        <taxon>Tineoidea</taxon>
        <taxon>Psychidae</taxon>
        <taxon>Oiketicinae</taxon>
        <taxon>Eumeta</taxon>
    </lineage>
</organism>
<dbReference type="Proteomes" id="UP000299102">
    <property type="component" value="Unassembled WGS sequence"/>
</dbReference>
<reference evidence="1 2" key="1">
    <citation type="journal article" date="2019" name="Commun. Biol.">
        <title>The bagworm genome reveals a unique fibroin gene that provides high tensile strength.</title>
        <authorList>
            <person name="Kono N."/>
            <person name="Nakamura H."/>
            <person name="Ohtoshi R."/>
            <person name="Tomita M."/>
            <person name="Numata K."/>
            <person name="Arakawa K."/>
        </authorList>
    </citation>
    <scope>NUCLEOTIDE SEQUENCE [LARGE SCALE GENOMIC DNA]</scope>
</reference>
<name>A0A4C1ZVT7_EUMVA</name>
<evidence type="ECO:0000313" key="1">
    <source>
        <dbReference type="EMBL" id="GBP90697.1"/>
    </source>
</evidence>
<dbReference type="EMBL" id="BGZK01002105">
    <property type="protein sequence ID" value="GBP90697.1"/>
    <property type="molecule type" value="Genomic_DNA"/>
</dbReference>
<sequence length="131" mass="14551">MHGSVSALTALLTSFLSVPNRKNLSPSKAPRTLGRMCTPKNRRPPMHCLDLPLTSVCDNSIGYASSVANCTHLYPPPSPYVSIWHGYSLCNRTRKAVTSHRYPSLRARRLRLGKAFTARSGYTLRLHDNDA</sequence>
<gene>
    <name evidence="1" type="ORF">EVAR_67006_1</name>
</gene>
<accession>A0A4C1ZVT7</accession>
<proteinExistence type="predicted"/>
<evidence type="ECO:0000313" key="2">
    <source>
        <dbReference type="Proteomes" id="UP000299102"/>
    </source>
</evidence>